<keyword evidence="10" id="KW-0809">Transit peptide</keyword>
<dbReference type="InterPro" id="IPR005720">
    <property type="entry name" value="Dihydroorotate_DH_cat"/>
</dbReference>
<dbReference type="EC" id="1.3.5.2" evidence="4 17"/>
<dbReference type="PROSITE" id="PS00911">
    <property type="entry name" value="DHODEHASE_1"/>
    <property type="match status" value="1"/>
</dbReference>
<dbReference type="PANTHER" id="PTHR48109:SF4">
    <property type="entry name" value="DIHYDROOROTATE DEHYDROGENASE (QUINONE), MITOCHONDRIAL"/>
    <property type="match status" value="1"/>
</dbReference>
<dbReference type="Proteomes" id="UP000242875">
    <property type="component" value="Unassembled WGS sequence"/>
</dbReference>
<dbReference type="NCBIfam" id="NF003645">
    <property type="entry name" value="PRK05286.1-2"/>
    <property type="match status" value="1"/>
</dbReference>
<name>A0A261XV41_9FUNG</name>
<comment type="catalytic activity">
    <reaction evidence="16 17">
        <text>(S)-dihydroorotate + a quinone = orotate + a quinol</text>
        <dbReference type="Rhea" id="RHEA:30187"/>
        <dbReference type="ChEBI" id="CHEBI:24646"/>
        <dbReference type="ChEBI" id="CHEBI:30839"/>
        <dbReference type="ChEBI" id="CHEBI:30864"/>
        <dbReference type="ChEBI" id="CHEBI:132124"/>
        <dbReference type="EC" id="1.3.5.2"/>
    </reaction>
</comment>
<evidence type="ECO:0000256" key="14">
    <source>
        <dbReference type="ARBA" id="ARBA00023128"/>
    </source>
</evidence>
<dbReference type="Pfam" id="PF01180">
    <property type="entry name" value="DHO_dh"/>
    <property type="match status" value="1"/>
</dbReference>
<evidence type="ECO:0000256" key="10">
    <source>
        <dbReference type="ARBA" id="ARBA00022946"/>
    </source>
</evidence>
<reference evidence="19 20" key="1">
    <citation type="journal article" date="2017" name="Mycologia">
        <title>Bifiguratus adelaidae, gen. et sp. nov., a new member of Mucoromycotina in endophytic and soil-dwelling habitats.</title>
        <authorList>
            <person name="Torres-Cruz T.J."/>
            <person name="Billingsley Tobias T.L."/>
            <person name="Almatruk M."/>
            <person name="Hesse C."/>
            <person name="Kuske C.R."/>
            <person name="Desiro A."/>
            <person name="Benucci G.M."/>
            <person name="Bonito G."/>
            <person name="Stajich J.E."/>
            <person name="Dunlap C."/>
            <person name="Arnold A.E."/>
            <person name="Porras-Alfaro A."/>
        </authorList>
    </citation>
    <scope>NUCLEOTIDE SEQUENCE [LARGE SCALE GENOMIC DNA]</scope>
    <source>
        <strain evidence="19 20">AZ0501</strain>
    </source>
</reference>
<keyword evidence="15" id="KW-0472">Membrane</keyword>
<evidence type="ECO:0000256" key="4">
    <source>
        <dbReference type="ARBA" id="ARBA00012791"/>
    </source>
</evidence>
<evidence type="ECO:0000256" key="13">
    <source>
        <dbReference type="ARBA" id="ARBA00023002"/>
    </source>
</evidence>
<gene>
    <name evidence="19" type="ORF">BZG36_04541</name>
</gene>
<dbReference type="EMBL" id="MVBO01000174">
    <property type="protein sequence ID" value="OZJ02237.1"/>
    <property type="molecule type" value="Genomic_DNA"/>
</dbReference>
<evidence type="ECO:0000256" key="16">
    <source>
        <dbReference type="ARBA" id="ARBA00048639"/>
    </source>
</evidence>
<comment type="cofactor">
    <cofactor evidence="17">
        <name>FMN</name>
        <dbReference type="ChEBI" id="CHEBI:58210"/>
    </cofactor>
    <text evidence="17">Binds 1 FMN per subunit.</text>
</comment>
<evidence type="ECO:0000313" key="20">
    <source>
        <dbReference type="Proteomes" id="UP000242875"/>
    </source>
</evidence>
<dbReference type="PROSITE" id="PS00912">
    <property type="entry name" value="DHODEHASE_2"/>
    <property type="match status" value="1"/>
</dbReference>
<keyword evidence="8" id="KW-0812">Transmembrane</keyword>
<protein>
    <recommendedName>
        <fullName evidence="5 17">Dihydroorotate dehydrogenase (quinone), mitochondrial</fullName>
        <shortName evidence="17">DHOdehase</shortName>
        <ecNumber evidence="4 17">1.3.5.2</ecNumber>
    </recommendedName>
</protein>
<evidence type="ECO:0000256" key="9">
    <source>
        <dbReference type="ARBA" id="ARBA00022792"/>
    </source>
</evidence>
<accession>A0A261XV41</accession>
<comment type="subcellular location">
    <subcellularLocation>
        <location evidence="1 17">Mitochondrion inner membrane</location>
        <topology evidence="1 17">Single-pass membrane protein</topology>
    </subcellularLocation>
</comment>
<evidence type="ECO:0000313" key="19">
    <source>
        <dbReference type="EMBL" id="OZJ02237.1"/>
    </source>
</evidence>
<evidence type="ECO:0000256" key="2">
    <source>
        <dbReference type="ARBA" id="ARBA00005161"/>
    </source>
</evidence>
<comment type="caution">
    <text evidence="19">The sequence shown here is derived from an EMBL/GenBank/DDBJ whole genome shotgun (WGS) entry which is preliminary data.</text>
</comment>
<evidence type="ECO:0000256" key="8">
    <source>
        <dbReference type="ARBA" id="ARBA00022692"/>
    </source>
</evidence>
<dbReference type="InterPro" id="IPR001295">
    <property type="entry name" value="Dihydroorotate_DH_CS"/>
</dbReference>
<feature type="domain" description="Dihydroorotate dehydrogenase catalytic" evidence="18">
    <location>
        <begin position="103"/>
        <end position="416"/>
    </location>
</feature>
<dbReference type="NCBIfam" id="NF003652">
    <property type="entry name" value="PRK05286.2-5"/>
    <property type="match status" value="1"/>
</dbReference>
<evidence type="ECO:0000259" key="18">
    <source>
        <dbReference type="Pfam" id="PF01180"/>
    </source>
</evidence>
<feature type="non-terminal residue" evidence="19">
    <location>
        <position position="422"/>
    </location>
</feature>
<evidence type="ECO:0000256" key="12">
    <source>
        <dbReference type="ARBA" id="ARBA00022989"/>
    </source>
</evidence>
<comment type="pathway">
    <text evidence="2 17">Pyrimidine metabolism; UMP biosynthesis via de novo pathway; orotate from (S)-dihydroorotate (quinone route): step 1/1.</text>
</comment>
<dbReference type="UniPathway" id="UPA00070">
    <property type="reaction ID" value="UER00946"/>
</dbReference>
<evidence type="ECO:0000256" key="3">
    <source>
        <dbReference type="ARBA" id="ARBA00005359"/>
    </source>
</evidence>
<evidence type="ECO:0000256" key="17">
    <source>
        <dbReference type="RuleBase" id="RU361255"/>
    </source>
</evidence>
<dbReference type="GO" id="GO:0106430">
    <property type="term" value="F:dihydroorotate dehydrogenase (quinone) activity"/>
    <property type="evidence" value="ECO:0007669"/>
    <property type="project" value="UniProtKB-EC"/>
</dbReference>
<dbReference type="PANTHER" id="PTHR48109">
    <property type="entry name" value="DIHYDROOROTATE DEHYDROGENASE (QUINONE), MITOCHONDRIAL-RELATED"/>
    <property type="match status" value="1"/>
</dbReference>
<evidence type="ECO:0000256" key="11">
    <source>
        <dbReference type="ARBA" id="ARBA00022975"/>
    </source>
</evidence>
<comment type="similarity">
    <text evidence="3 17">Belongs to the dihydroorotate dehydrogenase family. Type 2 subfamily.</text>
</comment>
<keyword evidence="13 17" id="KW-0560">Oxidoreductase</keyword>
<proteinExistence type="inferred from homology"/>
<dbReference type="InterPro" id="IPR005719">
    <property type="entry name" value="Dihydroorotate_DH_2"/>
</dbReference>
<dbReference type="GO" id="GO:0044205">
    <property type="term" value="P:'de novo' UMP biosynthetic process"/>
    <property type="evidence" value="ECO:0007669"/>
    <property type="project" value="UniProtKB-UniPathway"/>
</dbReference>
<dbReference type="GO" id="GO:0006207">
    <property type="term" value="P:'de novo' pyrimidine nucleobase biosynthetic process"/>
    <property type="evidence" value="ECO:0007669"/>
    <property type="project" value="InterPro"/>
</dbReference>
<dbReference type="GO" id="GO:0005743">
    <property type="term" value="C:mitochondrial inner membrane"/>
    <property type="evidence" value="ECO:0007669"/>
    <property type="project" value="UniProtKB-SubCell"/>
</dbReference>
<evidence type="ECO:0000256" key="5">
    <source>
        <dbReference type="ARBA" id="ARBA00017599"/>
    </source>
</evidence>
<dbReference type="CDD" id="cd04738">
    <property type="entry name" value="DHOD_2_like"/>
    <property type="match status" value="1"/>
</dbReference>
<keyword evidence="12" id="KW-1133">Transmembrane helix</keyword>
<keyword evidence="11" id="KW-0665">Pyrimidine biosynthesis</keyword>
<evidence type="ECO:0000256" key="6">
    <source>
        <dbReference type="ARBA" id="ARBA00022630"/>
    </source>
</evidence>
<keyword evidence="7 17" id="KW-0288">FMN</keyword>
<dbReference type="NCBIfam" id="TIGR01036">
    <property type="entry name" value="pyrD_sub2"/>
    <property type="match status" value="1"/>
</dbReference>
<organism evidence="19 20">
    <name type="scientific">Bifiguratus adelaidae</name>
    <dbReference type="NCBI Taxonomy" id="1938954"/>
    <lineage>
        <taxon>Eukaryota</taxon>
        <taxon>Fungi</taxon>
        <taxon>Fungi incertae sedis</taxon>
        <taxon>Mucoromycota</taxon>
        <taxon>Mucoromycotina</taxon>
        <taxon>Endogonomycetes</taxon>
        <taxon>Endogonales</taxon>
        <taxon>Endogonales incertae sedis</taxon>
        <taxon>Bifiguratus</taxon>
    </lineage>
</organism>
<dbReference type="AlphaFoldDB" id="A0A261XV41"/>
<evidence type="ECO:0000256" key="1">
    <source>
        <dbReference type="ARBA" id="ARBA00004434"/>
    </source>
</evidence>
<sequence length="422" mass="45591">MLRHGLKGVKPWVVQRRLASTAPSSSSYTPYVRFRNVVLGTATVLGATFLTSYYLDSRSAAHQYVVMPLIHATMDPESAHKLAVWSLKWKLAAKDRGTDDPVLETEIFGKRLSNPIGVAAGFDKHGEAIDGLFDLGFGYVEIGSVTPEPQPGNSKPRMFRLPEDVAVINRYGFNSEGHDSIAKLNGATADQTLLDNLSPDGNRSLYEGHILGINLGKNKTTTEEDAYKDYVLGVQRFAPYADALVINISSPNTPGLRALQRREVLQGLLSKVVNARNEICKANRKVPLLVKIAPDLTEHEVQDIAMAVKDSGIDGVIVSNTTIDRPLDLKSNPLTIQEAGGLSGPPLKAKALKTLKTLRQYTGGAVPLIGCGGITTADDVLDFARAGASAVQLYTAFAFQGVGIARNLKDEVTEKLKKEGKT</sequence>
<keyword evidence="20" id="KW-1185">Reference proteome</keyword>
<keyword evidence="6 17" id="KW-0285">Flavoprotein</keyword>
<evidence type="ECO:0000256" key="7">
    <source>
        <dbReference type="ARBA" id="ARBA00022643"/>
    </source>
</evidence>
<keyword evidence="14 17" id="KW-0496">Mitochondrion</keyword>
<dbReference type="InterPro" id="IPR050074">
    <property type="entry name" value="DHO_dehydrogenase"/>
</dbReference>
<dbReference type="SUPFAM" id="SSF51395">
    <property type="entry name" value="FMN-linked oxidoreductases"/>
    <property type="match status" value="1"/>
</dbReference>
<dbReference type="Gene3D" id="3.20.20.70">
    <property type="entry name" value="Aldolase class I"/>
    <property type="match status" value="1"/>
</dbReference>
<dbReference type="InterPro" id="IPR013785">
    <property type="entry name" value="Aldolase_TIM"/>
</dbReference>
<dbReference type="FunFam" id="3.20.20.70:FF:000066">
    <property type="entry name" value="Dihydroorotate dehydrogenase (quinone), mitochondrial"/>
    <property type="match status" value="1"/>
</dbReference>
<keyword evidence="9 17" id="KW-0999">Mitochondrion inner membrane</keyword>
<evidence type="ECO:0000256" key="15">
    <source>
        <dbReference type="ARBA" id="ARBA00023136"/>
    </source>
</evidence>
<dbReference type="OrthoDB" id="14784at2759"/>